<dbReference type="GO" id="GO:0005576">
    <property type="term" value="C:extracellular region"/>
    <property type="evidence" value="ECO:0007669"/>
    <property type="project" value="UniProtKB-SubCell"/>
</dbReference>
<evidence type="ECO:0000256" key="5">
    <source>
        <dbReference type="ARBA" id="ARBA00023180"/>
    </source>
</evidence>
<evidence type="ECO:0000256" key="1">
    <source>
        <dbReference type="ARBA" id="ARBA00004613"/>
    </source>
</evidence>
<evidence type="ECO:0000256" key="4">
    <source>
        <dbReference type="ARBA" id="ARBA00022729"/>
    </source>
</evidence>
<keyword evidence="4 6" id="KW-0732">Signal</keyword>
<keyword evidence="3" id="KW-0964">Secreted</keyword>
<name>A0A6P6XMW2_DERPT</name>
<evidence type="ECO:0000256" key="3">
    <source>
        <dbReference type="ARBA" id="ARBA00022525"/>
    </source>
</evidence>
<comment type="subcellular location">
    <subcellularLocation>
        <location evidence="1">Secreted</location>
    </subcellularLocation>
</comment>
<feature type="signal peptide" evidence="6">
    <location>
        <begin position="1"/>
        <end position="19"/>
    </location>
</feature>
<accession>A0A6P6XMW2</accession>
<dbReference type="GO" id="GO:0016671">
    <property type="term" value="F:oxidoreductase activity, acting on a sulfur group of donors, disulfide as acceptor"/>
    <property type="evidence" value="ECO:0007669"/>
    <property type="project" value="InterPro"/>
</dbReference>
<dbReference type="InterPro" id="IPR004911">
    <property type="entry name" value="Interferon-induced_GILT"/>
</dbReference>
<reference evidence="8" key="1">
    <citation type="submission" date="2025-08" db="UniProtKB">
        <authorList>
            <consortium name="RefSeq"/>
        </authorList>
    </citation>
    <scope>IDENTIFICATION</scope>
    <source>
        <strain evidence="8">Airmid</strain>
    </source>
</reference>
<dbReference type="OMA" id="FRATVCY"/>
<evidence type="ECO:0000256" key="2">
    <source>
        <dbReference type="ARBA" id="ARBA00005679"/>
    </source>
</evidence>
<comment type="similarity">
    <text evidence="2">Belongs to the GILT family.</text>
</comment>
<dbReference type="InParanoid" id="A0A6P6XMW2"/>
<dbReference type="RefSeq" id="XP_027194820.1">
    <property type="nucleotide sequence ID" value="XM_027339019.1"/>
</dbReference>
<dbReference type="OrthoDB" id="958254at2759"/>
<keyword evidence="5" id="KW-0325">Glycoprotein</keyword>
<protein>
    <submittedName>
        <fullName evidence="8">Gamma-interferon-inducible lysosomal thiol reductase-like</fullName>
    </submittedName>
</protein>
<dbReference type="PANTHER" id="PTHR13234:SF8">
    <property type="entry name" value="GAMMA-INTERFERON-INDUCIBLE LYSOSOMAL THIOL REDUCTASE"/>
    <property type="match status" value="1"/>
</dbReference>
<feature type="chain" id="PRO_5028460927" evidence="6">
    <location>
        <begin position="20"/>
        <end position="191"/>
    </location>
</feature>
<dbReference type="Proteomes" id="UP000515146">
    <property type="component" value="Unplaced"/>
</dbReference>
<evidence type="ECO:0000256" key="6">
    <source>
        <dbReference type="SAM" id="SignalP"/>
    </source>
</evidence>
<organism evidence="7 8">
    <name type="scientific">Dermatophagoides pteronyssinus</name>
    <name type="common">European house dust mite</name>
    <dbReference type="NCBI Taxonomy" id="6956"/>
    <lineage>
        <taxon>Eukaryota</taxon>
        <taxon>Metazoa</taxon>
        <taxon>Ecdysozoa</taxon>
        <taxon>Arthropoda</taxon>
        <taxon>Chelicerata</taxon>
        <taxon>Arachnida</taxon>
        <taxon>Acari</taxon>
        <taxon>Acariformes</taxon>
        <taxon>Sarcoptiformes</taxon>
        <taxon>Astigmata</taxon>
        <taxon>Psoroptidia</taxon>
        <taxon>Analgoidea</taxon>
        <taxon>Pyroglyphidae</taxon>
        <taxon>Dermatophagoidinae</taxon>
        <taxon>Dermatophagoides</taxon>
    </lineage>
</organism>
<keyword evidence="7" id="KW-1185">Reference proteome</keyword>
<evidence type="ECO:0000313" key="7">
    <source>
        <dbReference type="Proteomes" id="UP000515146"/>
    </source>
</evidence>
<dbReference type="PANTHER" id="PTHR13234">
    <property type="entry name" value="GAMMA-INTERFERON INDUCIBLE LYSOSOMAL THIOL REDUCTASE GILT"/>
    <property type="match status" value="1"/>
</dbReference>
<gene>
    <name evidence="8" type="primary">LOC113789479</name>
</gene>
<dbReference type="GeneID" id="113789479"/>
<dbReference type="Pfam" id="PF03227">
    <property type="entry name" value="GILT"/>
    <property type="match status" value="1"/>
</dbReference>
<sequence length="191" mass="21485">MKSIFVALSLLLIVSTIECTQRVTVGVYYETICPGCRSHFIQAIVPLKNQLGQYVNIDLVPFGNAHFYSNGPQCQHGQLECYGNAFQACSLDMNGFETAFKLVECMFRSNYFSNPEYSSKQCSQQLNLDYQQLDSCANGQKGLQLIREMANKTPSHQYVPWTTVQGRFVDGNVDLVDYICENYLNGVPACN</sequence>
<proteinExistence type="inferred from homology"/>
<dbReference type="KEGG" id="dpte:113789479"/>
<dbReference type="Gene3D" id="3.40.30.10">
    <property type="entry name" value="Glutaredoxin"/>
    <property type="match status" value="1"/>
</dbReference>
<dbReference type="AlphaFoldDB" id="A0A6P6XMW2"/>
<evidence type="ECO:0000313" key="8">
    <source>
        <dbReference type="RefSeq" id="XP_027194820.1"/>
    </source>
</evidence>